<name>A0A813GCM6_POLGL</name>
<keyword evidence="2" id="KW-1185">Reference proteome</keyword>
<gene>
    <name evidence="1" type="ORF">PGLA1383_LOCUS38138</name>
</gene>
<sequence>MRMQVHGAHCFCNLASLQANLPPARRCSSAKRCFPTARFNCKLQVASSLEGRRATTAGISEGPLGPRCCLSIAVQQVAGKVQKCVVDARPALYYQTLEVRGKPLHYPADQLLASYGLNRMVVTAVDV</sequence>
<dbReference type="EMBL" id="CAJNNV010027516">
    <property type="protein sequence ID" value="CAE8620583.1"/>
    <property type="molecule type" value="Genomic_DNA"/>
</dbReference>
<proteinExistence type="predicted"/>
<comment type="caution">
    <text evidence="1">The sequence shown here is derived from an EMBL/GenBank/DDBJ whole genome shotgun (WGS) entry which is preliminary data.</text>
</comment>
<evidence type="ECO:0000313" key="2">
    <source>
        <dbReference type="Proteomes" id="UP000654075"/>
    </source>
</evidence>
<accession>A0A813GCM6</accession>
<protein>
    <submittedName>
        <fullName evidence="1">Uncharacterized protein</fullName>
    </submittedName>
</protein>
<dbReference type="AlphaFoldDB" id="A0A813GCM6"/>
<organism evidence="1 2">
    <name type="scientific">Polarella glacialis</name>
    <name type="common">Dinoflagellate</name>
    <dbReference type="NCBI Taxonomy" id="89957"/>
    <lineage>
        <taxon>Eukaryota</taxon>
        <taxon>Sar</taxon>
        <taxon>Alveolata</taxon>
        <taxon>Dinophyceae</taxon>
        <taxon>Suessiales</taxon>
        <taxon>Suessiaceae</taxon>
        <taxon>Polarella</taxon>
    </lineage>
</organism>
<evidence type="ECO:0000313" key="1">
    <source>
        <dbReference type="EMBL" id="CAE8620583.1"/>
    </source>
</evidence>
<reference evidence="1" key="1">
    <citation type="submission" date="2021-02" db="EMBL/GenBank/DDBJ databases">
        <authorList>
            <person name="Dougan E. K."/>
            <person name="Rhodes N."/>
            <person name="Thang M."/>
            <person name="Chan C."/>
        </authorList>
    </citation>
    <scope>NUCLEOTIDE SEQUENCE</scope>
</reference>
<dbReference type="Proteomes" id="UP000654075">
    <property type="component" value="Unassembled WGS sequence"/>
</dbReference>